<sequence>MKALEISGISFSYHSPAEKSTSGGIEYALHNFSMSLEKGKIHALLGPNGAGKTTLMKIITGVLRGYSGEVFVLGNKMPDNTALMSIGCAPQAISLYLPLTALENLHFFGVMANLSDEKIAERSDYVLAQTGLTDHAQKLVSTYSGGMQRRLNLAVALLHSPKLLLLDEPTVGVDPQSRHHIYETLIKLNSSGITVLLSTHIMEEAARLCSNATLLDKGEIIFDGSISAINNLEKFFLEKTGRGLRDD</sequence>
<dbReference type="InterPro" id="IPR003439">
    <property type="entry name" value="ABC_transporter-like_ATP-bd"/>
</dbReference>
<evidence type="ECO:0000256" key="2">
    <source>
        <dbReference type="ARBA" id="ARBA00022448"/>
    </source>
</evidence>
<dbReference type="InterPro" id="IPR050763">
    <property type="entry name" value="ABC_transporter_ATP-binding"/>
</dbReference>
<accession>A0A0W8FSA3</accession>
<comment type="caution">
    <text evidence="6">The sequence shown here is derived from an EMBL/GenBank/DDBJ whole genome shotgun (WGS) entry which is preliminary data.</text>
</comment>
<dbReference type="SMART" id="SM00382">
    <property type="entry name" value="AAA"/>
    <property type="match status" value="1"/>
</dbReference>
<dbReference type="GO" id="GO:0005524">
    <property type="term" value="F:ATP binding"/>
    <property type="evidence" value="ECO:0007669"/>
    <property type="project" value="UniProtKB-KW"/>
</dbReference>
<dbReference type="PROSITE" id="PS50893">
    <property type="entry name" value="ABC_TRANSPORTER_2"/>
    <property type="match status" value="1"/>
</dbReference>
<proteinExistence type="inferred from homology"/>
<dbReference type="SUPFAM" id="SSF52540">
    <property type="entry name" value="P-loop containing nucleoside triphosphate hydrolases"/>
    <property type="match status" value="1"/>
</dbReference>
<evidence type="ECO:0000256" key="4">
    <source>
        <dbReference type="ARBA" id="ARBA00022840"/>
    </source>
</evidence>
<feature type="domain" description="ABC transporter" evidence="5">
    <location>
        <begin position="4"/>
        <end position="242"/>
    </location>
</feature>
<evidence type="ECO:0000256" key="3">
    <source>
        <dbReference type="ARBA" id="ARBA00022741"/>
    </source>
</evidence>
<evidence type="ECO:0000259" key="5">
    <source>
        <dbReference type="PROSITE" id="PS50893"/>
    </source>
</evidence>
<comment type="similarity">
    <text evidence="1">Belongs to the ABC transporter superfamily.</text>
</comment>
<dbReference type="InterPro" id="IPR027417">
    <property type="entry name" value="P-loop_NTPase"/>
</dbReference>
<dbReference type="Gene3D" id="3.40.50.300">
    <property type="entry name" value="P-loop containing nucleotide triphosphate hydrolases"/>
    <property type="match status" value="1"/>
</dbReference>
<gene>
    <name evidence="6" type="ORF">ASZ90_006608</name>
</gene>
<dbReference type="InterPro" id="IPR017871">
    <property type="entry name" value="ABC_transporter-like_CS"/>
</dbReference>
<dbReference type="EMBL" id="LNQE01000897">
    <property type="protein sequence ID" value="KUG23598.1"/>
    <property type="molecule type" value="Genomic_DNA"/>
</dbReference>
<keyword evidence="4 6" id="KW-0067">ATP-binding</keyword>
<protein>
    <submittedName>
        <fullName evidence="6">Abc transporter, atp-binding protein</fullName>
    </submittedName>
</protein>
<evidence type="ECO:0000256" key="1">
    <source>
        <dbReference type="ARBA" id="ARBA00005417"/>
    </source>
</evidence>
<dbReference type="GO" id="GO:0016887">
    <property type="term" value="F:ATP hydrolysis activity"/>
    <property type="evidence" value="ECO:0007669"/>
    <property type="project" value="InterPro"/>
</dbReference>
<keyword evidence="2" id="KW-0813">Transport</keyword>
<name>A0A0W8FSA3_9ZZZZ</name>
<keyword evidence="3" id="KW-0547">Nucleotide-binding</keyword>
<dbReference type="PROSITE" id="PS00211">
    <property type="entry name" value="ABC_TRANSPORTER_1"/>
    <property type="match status" value="1"/>
</dbReference>
<dbReference type="AlphaFoldDB" id="A0A0W8FSA3"/>
<dbReference type="PANTHER" id="PTHR42711">
    <property type="entry name" value="ABC TRANSPORTER ATP-BINDING PROTEIN"/>
    <property type="match status" value="1"/>
</dbReference>
<dbReference type="InterPro" id="IPR003593">
    <property type="entry name" value="AAA+_ATPase"/>
</dbReference>
<organism evidence="6">
    <name type="scientific">hydrocarbon metagenome</name>
    <dbReference type="NCBI Taxonomy" id="938273"/>
    <lineage>
        <taxon>unclassified sequences</taxon>
        <taxon>metagenomes</taxon>
        <taxon>ecological metagenomes</taxon>
    </lineage>
</organism>
<dbReference type="PANTHER" id="PTHR42711:SF5">
    <property type="entry name" value="ABC TRANSPORTER ATP-BINDING PROTEIN NATA"/>
    <property type="match status" value="1"/>
</dbReference>
<reference evidence="6" key="1">
    <citation type="journal article" date="2015" name="Proc. Natl. Acad. Sci. U.S.A.">
        <title>Networks of energetic and metabolic interactions define dynamics in microbial communities.</title>
        <authorList>
            <person name="Embree M."/>
            <person name="Liu J.K."/>
            <person name="Al-Bassam M.M."/>
            <person name="Zengler K."/>
        </authorList>
    </citation>
    <scope>NUCLEOTIDE SEQUENCE</scope>
</reference>
<dbReference type="Pfam" id="PF00005">
    <property type="entry name" value="ABC_tran"/>
    <property type="match status" value="1"/>
</dbReference>
<evidence type="ECO:0000313" key="6">
    <source>
        <dbReference type="EMBL" id="KUG23598.1"/>
    </source>
</evidence>